<comment type="caution">
    <text evidence="1">The sequence shown here is derived from an EMBL/GenBank/DDBJ whole genome shotgun (WGS) entry which is preliminary data.</text>
</comment>
<proteinExistence type="predicted"/>
<dbReference type="AlphaFoldDB" id="A0A7W7PYI7"/>
<reference evidence="1 2" key="1">
    <citation type="submission" date="2020-08" db="EMBL/GenBank/DDBJ databases">
        <title>Genomic Encyclopedia of Type Strains, Phase III (KMG-III): the genomes of soil and plant-associated and newly described type strains.</title>
        <authorList>
            <person name="Whitman W."/>
        </authorList>
    </citation>
    <scope>NUCLEOTIDE SEQUENCE [LARGE SCALE GENOMIC DNA]</scope>
    <source>
        <strain evidence="1 2">CECT 3273</strain>
    </source>
</reference>
<gene>
    <name evidence="1" type="ORF">FHS37_007751</name>
</gene>
<keyword evidence="2" id="KW-1185">Reference proteome</keyword>
<dbReference type="Proteomes" id="UP000579523">
    <property type="component" value="Unassembled WGS sequence"/>
</dbReference>
<dbReference type="EMBL" id="JACHJI010000036">
    <property type="protein sequence ID" value="MBB4903654.1"/>
    <property type="molecule type" value="Genomic_DNA"/>
</dbReference>
<evidence type="ECO:0000313" key="1">
    <source>
        <dbReference type="EMBL" id="MBB4903654.1"/>
    </source>
</evidence>
<evidence type="ECO:0000313" key="2">
    <source>
        <dbReference type="Proteomes" id="UP000579523"/>
    </source>
</evidence>
<organism evidence="1 2">
    <name type="scientific">Streptomyces griseomycini</name>
    <dbReference type="NCBI Taxonomy" id="66895"/>
    <lineage>
        <taxon>Bacteria</taxon>
        <taxon>Bacillati</taxon>
        <taxon>Actinomycetota</taxon>
        <taxon>Actinomycetes</taxon>
        <taxon>Kitasatosporales</taxon>
        <taxon>Streptomycetaceae</taxon>
        <taxon>Streptomyces</taxon>
    </lineage>
</organism>
<protein>
    <submittedName>
        <fullName evidence="1">Uncharacterized protein</fullName>
    </submittedName>
</protein>
<sequence length="104" mass="11106">MDVSASYDDWAGHIDTVARQTVPLPDDLTDTLTRLEGQLARLASQAPVAALRAVGELERLTRSIGHQAAHAAEADDLSPETIGKALGINAGATRSRLTHYQLHP</sequence>
<dbReference type="RefSeq" id="WP_184829822.1">
    <property type="nucleotide sequence ID" value="NZ_JACHJI010000036.1"/>
</dbReference>
<accession>A0A7W7PYI7</accession>
<name>A0A7W7PYI7_9ACTN</name>